<name>A0A0A9DZ14_ARUDO</name>
<organism evidence="1">
    <name type="scientific">Arundo donax</name>
    <name type="common">Giant reed</name>
    <name type="synonym">Donax arundinaceus</name>
    <dbReference type="NCBI Taxonomy" id="35708"/>
    <lineage>
        <taxon>Eukaryota</taxon>
        <taxon>Viridiplantae</taxon>
        <taxon>Streptophyta</taxon>
        <taxon>Embryophyta</taxon>
        <taxon>Tracheophyta</taxon>
        <taxon>Spermatophyta</taxon>
        <taxon>Magnoliopsida</taxon>
        <taxon>Liliopsida</taxon>
        <taxon>Poales</taxon>
        <taxon>Poaceae</taxon>
        <taxon>PACMAD clade</taxon>
        <taxon>Arundinoideae</taxon>
        <taxon>Arundineae</taxon>
        <taxon>Arundo</taxon>
    </lineage>
</organism>
<reference evidence="1" key="1">
    <citation type="submission" date="2014-09" db="EMBL/GenBank/DDBJ databases">
        <authorList>
            <person name="Magalhaes I.L.F."/>
            <person name="Oliveira U."/>
            <person name="Santos F.R."/>
            <person name="Vidigal T.H.D.A."/>
            <person name="Brescovit A.D."/>
            <person name="Santos A.J."/>
        </authorList>
    </citation>
    <scope>NUCLEOTIDE SEQUENCE</scope>
    <source>
        <tissue evidence="1">Shoot tissue taken approximately 20 cm above the soil surface</tissue>
    </source>
</reference>
<protein>
    <submittedName>
        <fullName evidence="1">Uncharacterized protein</fullName>
    </submittedName>
</protein>
<proteinExistence type="predicted"/>
<sequence length="46" mass="5274">MASFVAHSMICGKYINCLVVIEVVFHEIVHTFSYLIDNFDIVQIDV</sequence>
<accession>A0A0A9DZ14</accession>
<reference evidence="1" key="2">
    <citation type="journal article" date="2015" name="Data Brief">
        <title>Shoot transcriptome of the giant reed, Arundo donax.</title>
        <authorList>
            <person name="Barrero R.A."/>
            <person name="Guerrero F.D."/>
            <person name="Moolhuijzen P."/>
            <person name="Goolsby J.A."/>
            <person name="Tidwell J."/>
            <person name="Bellgard S.E."/>
            <person name="Bellgard M.I."/>
        </authorList>
    </citation>
    <scope>NUCLEOTIDE SEQUENCE</scope>
    <source>
        <tissue evidence="1">Shoot tissue taken approximately 20 cm above the soil surface</tissue>
    </source>
</reference>
<dbReference type="EMBL" id="GBRH01205947">
    <property type="protein sequence ID" value="JAD91948.1"/>
    <property type="molecule type" value="Transcribed_RNA"/>
</dbReference>
<dbReference type="AlphaFoldDB" id="A0A0A9DZ14"/>
<evidence type="ECO:0000313" key="1">
    <source>
        <dbReference type="EMBL" id="JAD91948.1"/>
    </source>
</evidence>